<dbReference type="InterPro" id="IPR001610">
    <property type="entry name" value="PAC"/>
</dbReference>
<evidence type="ECO:0000259" key="20">
    <source>
        <dbReference type="PROSITE" id="PS50110"/>
    </source>
</evidence>
<dbReference type="Pfam" id="PF01627">
    <property type="entry name" value="Hpt"/>
    <property type="match status" value="1"/>
</dbReference>
<dbReference type="PROSITE" id="PS50110">
    <property type="entry name" value="RESPONSE_REGULATORY"/>
    <property type="match status" value="2"/>
</dbReference>
<dbReference type="InterPro" id="IPR036097">
    <property type="entry name" value="HisK_dim/P_sf"/>
</dbReference>
<dbReference type="CDD" id="cd17546">
    <property type="entry name" value="REC_hyHK_CKI1_RcsC-like"/>
    <property type="match status" value="2"/>
</dbReference>
<feature type="domain" description="Response regulatory" evidence="20">
    <location>
        <begin position="1037"/>
        <end position="1153"/>
    </location>
</feature>
<dbReference type="SUPFAM" id="SSF52172">
    <property type="entry name" value="CheY-like"/>
    <property type="match status" value="2"/>
</dbReference>
<evidence type="ECO:0000256" key="16">
    <source>
        <dbReference type="PROSITE-ProRule" id="PRU00110"/>
    </source>
</evidence>
<sequence length="1363" mass="148201">MLEHFFLEPSDLSYGLMHGHLDLAMVACSVLIAVFASFCALETMARQSHGRRRIWLLAGALMLGGGVWAMHFIGMLAFRLEVPVGYDPWLTLLSLVPGIVAAGAALRTLADSGDSATGKILGGAILAAGIGVMHFTGMAAVRLDGALRYDRSLFVASLLVAVLLAIAAMLLKPWLSRQRRAGSRANWLPSLLGGVCLGGAISGMHYVAMAAANFVRRPAQTLAESAVTVDSAGMAIGVAVVVTLLIVGGATVTFLIGRITSERCRIQAILASTSQGLLMLDRAGVVTGTNPAMLSMLGLTDPEVVGRSFRDWIASGDADVLRGGYRGEVGLRRADGSILPCLAYGNDVIDERGGLWYRFVLFSDISERKRHEADIRANQQRLLDILDFSPIAVRIATRQGREVVFYNQRYGEVIDNVDATGDDPGRYYTRPEEYREILAELAEGRCVMDRQVEIRTRNGRTLWMLASYMPIVYRDEEAVLGWFYDITERIEAQCQLTRQLQVQREIEESLRIANAEQRAIFDSASSGIALLRVEIVLRCNRQLESIFGYSPGELDGRSTHLWYADDESDRIGGEAADRDMLNGGSYRREQQLLRRDGSLFWARVTARALDGVDPANGVVALVDDIGIEREAAEALRKAKELAEDGAKMKADFLANMSHEIRTPMNAIIGLSHLALKTELSSQQRDYLQRIQASSHHLLGIINDILDFSKIEAGKLAVENIEFDLERMLDTVTGLVRGKADEKGLELICDVAEDVPMVLIGDPLRLGQVLINFGSNAVKFTEHGEVSVVIRKDRDSGREVKLRFAVRDTGIGLSGEQIHALFQPFRQGDSSTTRKYGGTGLGLAICKKLIELMGGEVGVDSEPGRGAEFWFTVWLGKGKERSKPLARPDLRGKRLLVVDDNENARSVLVSLLTGMLFSADQADSAETAVAAIREAIKVDRPYELIFVDWQMPKTDGIALAGNILGMGLTPRPKLILVTAYDRQEVLAGASVAGIDEVLIKPVNASSLFDSVIRALAGGPAPQLVSESMPLPTADCAGRLLLVEDNEMNQQIARELLQSWGYRVDVAGDGAEALTKLRGDSYDAVLMDMQMPIMNGVEATREIRKIPELVDLPVLAMTANAMSQDRDECLAAGMNDHIAKPIEPDDLLALLQRWLVRPPRRPPEPTARSPVPENVPGLDSAAGLRRMLGETDFYLAMLKKFVEGQADAAEAIGAALTGGDRETARRRAHTLKGLAGNIGALPVAELAEQLESRLRGGEALDAFAPLLAAIGDQLQVLSAGLQPWLPEEAAVEAPPPAAGEFQTALNRLKALLGDDDAESGDYLAANAQLFAGAFPRRYAELRKAVDNFEFAKALALLNETDAETE</sequence>
<dbReference type="InterPro" id="IPR003594">
    <property type="entry name" value="HATPase_dom"/>
</dbReference>
<dbReference type="PROSITE" id="PS50113">
    <property type="entry name" value="PAC"/>
    <property type="match status" value="3"/>
</dbReference>
<dbReference type="InterPro" id="IPR000014">
    <property type="entry name" value="PAS"/>
</dbReference>
<evidence type="ECO:0000256" key="9">
    <source>
        <dbReference type="ARBA" id="ARBA00022777"/>
    </source>
</evidence>
<dbReference type="Gene3D" id="1.20.120.160">
    <property type="entry name" value="HPT domain"/>
    <property type="match status" value="1"/>
</dbReference>
<dbReference type="Pfam" id="PF08448">
    <property type="entry name" value="PAS_4"/>
    <property type="match status" value="1"/>
</dbReference>
<feature type="transmembrane region" description="Helical" evidence="18">
    <location>
        <begin position="187"/>
        <end position="212"/>
    </location>
</feature>
<dbReference type="SMART" id="SM00091">
    <property type="entry name" value="PAS"/>
    <property type="match status" value="2"/>
</dbReference>
<evidence type="ECO:0000256" key="10">
    <source>
        <dbReference type="ARBA" id="ARBA00022840"/>
    </source>
</evidence>
<dbReference type="EMBL" id="LUUK01000194">
    <property type="protein sequence ID" value="OAI15240.1"/>
    <property type="molecule type" value="Genomic_DNA"/>
</dbReference>
<keyword evidence="5 17" id="KW-0597">Phosphoprotein</keyword>
<dbReference type="PANTHER" id="PTHR45339:SF1">
    <property type="entry name" value="HYBRID SIGNAL TRANSDUCTION HISTIDINE KINASE J"/>
    <property type="match status" value="1"/>
</dbReference>
<evidence type="ECO:0000256" key="11">
    <source>
        <dbReference type="ARBA" id="ARBA00022989"/>
    </source>
</evidence>
<feature type="transmembrane region" description="Helical" evidence="18">
    <location>
        <begin position="89"/>
        <end position="109"/>
    </location>
</feature>
<feature type="transmembrane region" description="Helical" evidence="18">
    <location>
        <begin position="54"/>
        <end position="77"/>
    </location>
</feature>
<dbReference type="PRINTS" id="PR00344">
    <property type="entry name" value="BCTRLSENSOR"/>
</dbReference>
<evidence type="ECO:0000256" key="8">
    <source>
        <dbReference type="ARBA" id="ARBA00022741"/>
    </source>
</evidence>
<keyword evidence="13 18" id="KW-0472">Membrane</keyword>
<dbReference type="CDD" id="cd16922">
    <property type="entry name" value="HATPase_EvgS-ArcB-TorS-like"/>
    <property type="match status" value="1"/>
</dbReference>
<name>A0A177NDW2_9GAMM</name>
<dbReference type="SMART" id="SM00388">
    <property type="entry name" value="HisKA"/>
    <property type="match status" value="1"/>
</dbReference>
<keyword evidence="11 18" id="KW-1133">Transmembrane helix</keyword>
<dbReference type="Pfam" id="PF13426">
    <property type="entry name" value="PAS_9"/>
    <property type="match status" value="1"/>
</dbReference>
<evidence type="ECO:0000259" key="19">
    <source>
        <dbReference type="PROSITE" id="PS50109"/>
    </source>
</evidence>
<evidence type="ECO:0000256" key="15">
    <source>
        <dbReference type="ARBA" id="ARBA00068150"/>
    </source>
</evidence>
<dbReference type="FunFam" id="3.30.565.10:FF:000010">
    <property type="entry name" value="Sensor histidine kinase RcsC"/>
    <property type="match status" value="1"/>
</dbReference>
<keyword evidence="26" id="KW-1185">Reference proteome</keyword>
<keyword evidence="6" id="KW-0808">Transferase</keyword>
<feature type="domain" description="PAS" evidence="21">
    <location>
        <begin position="262"/>
        <end position="308"/>
    </location>
</feature>
<evidence type="ECO:0000256" key="2">
    <source>
        <dbReference type="ARBA" id="ARBA00004651"/>
    </source>
</evidence>
<dbReference type="SUPFAM" id="SSF55785">
    <property type="entry name" value="PYP-like sensor domain (PAS domain)"/>
    <property type="match status" value="3"/>
</dbReference>
<evidence type="ECO:0000256" key="5">
    <source>
        <dbReference type="ARBA" id="ARBA00022553"/>
    </source>
</evidence>
<feature type="domain" description="MHYT" evidence="24">
    <location>
        <begin position="18"/>
        <end position="215"/>
    </location>
</feature>
<dbReference type="InterPro" id="IPR004358">
    <property type="entry name" value="Sig_transdc_His_kin-like_C"/>
</dbReference>
<proteinExistence type="predicted"/>
<dbReference type="CDD" id="cd00082">
    <property type="entry name" value="HisKA"/>
    <property type="match status" value="1"/>
</dbReference>
<keyword evidence="7 18" id="KW-0812">Transmembrane</keyword>
<dbReference type="InterPro" id="IPR008207">
    <property type="entry name" value="Sig_transdc_His_kin_Hpt_dom"/>
</dbReference>
<feature type="modified residue" description="4-aspartylphosphate" evidence="17">
    <location>
        <position position="947"/>
    </location>
</feature>
<dbReference type="InterPro" id="IPR005467">
    <property type="entry name" value="His_kinase_dom"/>
</dbReference>
<dbReference type="Gene3D" id="3.30.450.20">
    <property type="entry name" value="PAS domain"/>
    <property type="match status" value="3"/>
</dbReference>
<evidence type="ECO:0000256" key="6">
    <source>
        <dbReference type="ARBA" id="ARBA00022679"/>
    </source>
</evidence>
<dbReference type="NCBIfam" id="TIGR00229">
    <property type="entry name" value="sensory_box"/>
    <property type="match status" value="3"/>
</dbReference>
<dbReference type="InterPro" id="IPR013767">
    <property type="entry name" value="PAS_fold"/>
</dbReference>
<dbReference type="Pfam" id="PF00512">
    <property type="entry name" value="HisKA"/>
    <property type="match status" value="1"/>
</dbReference>
<evidence type="ECO:0000313" key="25">
    <source>
        <dbReference type="EMBL" id="OAI15240.1"/>
    </source>
</evidence>
<evidence type="ECO:0000259" key="23">
    <source>
        <dbReference type="PROSITE" id="PS50894"/>
    </source>
</evidence>
<protein>
    <recommendedName>
        <fullName evidence="15">Sensory/regulatory protein RpfC</fullName>
        <ecNumber evidence="3">2.7.13.3</ecNumber>
    </recommendedName>
</protein>
<dbReference type="GO" id="GO:0000155">
    <property type="term" value="F:phosphorelay sensor kinase activity"/>
    <property type="evidence" value="ECO:0007669"/>
    <property type="project" value="InterPro"/>
</dbReference>
<evidence type="ECO:0000259" key="22">
    <source>
        <dbReference type="PROSITE" id="PS50113"/>
    </source>
</evidence>
<gene>
    <name evidence="25" type="ORF">A1355_10905</name>
</gene>
<dbReference type="Gene3D" id="3.30.565.10">
    <property type="entry name" value="Histidine kinase-like ATPase, C-terminal domain"/>
    <property type="match status" value="1"/>
</dbReference>
<comment type="catalytic activity">
    <reaction evidence="1">
        <text>ATP + protein L-histidine = ADP + protein N-phospho-L-histidine.</text>
        <dbReference type="EC" id="2.7.13.3"/>
    </reaction>
</comment>
<dbReference type="InterPro" id="IPR036641">
    <property type="entry name" value="HPT_dom_sf"/>
</dbReference>
<dbReference type="InterPro" id="IPR013656">
    <property type="entry name" value="PAS_4"/>
</dbReference>
<dbReference type="PROSITE" id="PS50894">
    <property type="entry name" value="HPT"/>
    <property type="match status" value="1"/>
</dbReference>
<dbReference type="SMART" id="SM00086">
    <property type="entry name" value="PAC"/>
    <property type="match status" value="3"/>
</dbReference>
<evidence type="ECO:0000256" key="14">
    <source>
        <dbReference type="ARBA" id="ARBA00064003"/>
    </source>
</evidence>
<feature type="domain" description="Histidine kinase" evidence="19">
    <location>
        <begin position="655"/>
        <end position="876"/>
    </location>
</feature>
<dbReference type="FunFam" id="1.10.287.130:FF:000002">
    <property type="entry name" value="Two-component osmosensing histidine kinase"/>
    <property type="match status" value="1"/>
</dbReference>
<feature type="transmembrane region" description="Helical" evidence="18">
    <location>
        <begin position="20"/>
        <end position="42"/>
    </location>
</feature>
<comment type="subunit">
    <text evidence="14">At low DSF concentrations, interacts with RpfF.</text>
</comment>
<dbReference type="Proteomes" id="UP000077628">
    <property type="component" value="Unassembled WGS sequence"/>
</dbReference>
<dbReference type="PANTHER" id="PTHR45339">
    <property type="entry name" value="HYBRID SIGNAL TRANSDUCTION HISTIDINE KINASE J"/>
    <property type="match status" value="1"/>
</dbReference>
<evidence type="ECO:0000256" key="13">
    <source>
        <dbReference type="ARBA" id="ARBA00023136"/>
    </source>
</evidence>
<evidence type="ECO:0000313" key="26">
    <source>
        <dbReference type="Proteomes" id="UP000077628"/>
    </source>
</evidence>
<feature type="domain" description="PAC" evidence="22">
    <location>
        <begin position="448"/>
        <end position="498"/>
    </location>
</feature>
<dbReference type="InterPro" id="IPR011006">
    <property type="entry name" value="CheY-like_superfamily"/>
</dbReference>
<dbReference type="InterPro" id="IPR000700">
    <property type="entry name" value="PAS-assoc_C"/>
</dbReference>
<keyword evidence="8" id="KW-0547">Nucleotide-binding</keyword>
<dbReference type="OrthoDB" id="9810730at2"/>
<evidence type="ECO:0000259" key="21">
    <source>
        <dbReference type="PROSITE" id="PS50112"/>
    </source>
</evidence>
<evidence type="ECO:0000256" key="18">
    <source>
        <dbReference type="PROSITE-ProRule" id="PRU00244"/>
    </source>
</evidence>
<evidence type="ECO:0000256" key="4">
    <source>
        <dbReference type="ARBA" id="ARBA00022475"/>
    </source>
</evidence>
<dbReference type="SUPFAM" id="SSF47226">
    <property type="entry name" value="Histidine-containing phosphotransfer domain, HPT domain"/>
    <property type="match status" value="1"/>
</dbReference>
<dbReference type="PROSITE" id="PS50924">
    <property type="entry name" value="MHYT"/>
    <property type="match status" value="1"/>
</dbReference>
<dbReference type="SUPFAM" id="SSF55874">
    <property type="entry name" value="ATPase domain of HSP90 chaperone/DNA topoisomerase II/histidine kinase"/>
    <property type="match status" value="1"/>
</dbReference>
<feature type="transmembrane region" description="Helical" evidence="18">
    <location>
        <begin position="153"/>
        <end position="175"/>
    </location>
</feature>
<dbReference type="Pfam" id="PF02518">
    <property type="entry name" value="HATPase_c"/>
    <property type="match status" value="1"/>
</dbReference>
<evidence type="ECO:0000259" key="24">
    <source>
        <dbReference type="PROSITE" id="PS50924"/>
    </source>
</evidence>
<dbReference type="EC" id="2.7.13.3" evidence="3"/>
<keyword evidence="12" id="KW-0902">Two-component regulatory system</keyword>
<dbReference type="PROSITE" id="PS50112">
    <property type="entry name" value="PAS"/>
    <property type="match status" value="1"/>
</dbReference>
<comment type="subcellular location">
    <subcellularLocation>
        <location evidence="2">Cell membrane</location>
        <topology evidence="2">Multi-pass membrane protein</topology>
    </subcellularLocation>
</comment>
<dbReference type="Gene3D" id="1.10.287.130">
    <property type="match status" value="1"/>
</dbReference>
<dbReference type="STRING" id="702114.A1355_10905"/>
<dbReference type="SMART" id="SM00448">
    <property type="entry name" value="REC"/>
    <property type="match status" value="2"/>
</dbReference>
<dbReference type="Pfam" id="PF00989">
    <property type="entry name" value="PAS"/>
    <property type="match status" value="1"/>
</dbReference>
<feature type="modified residue" description="4-aspartylphosphate" evidence="17">
    <location>
        <position position="1086"/>
    </location>
</feature>
<dbReference type="Pfam" id="PF03707">
    <property type="entry name" value="MHYT"/>
    <property type="match status" value="2"/>
</dbReference>
<feature type="domain" description="PAC" evidence="22">
    <location>
        <begin position="325"/>
        <end position="377"/>
    </location>
</feature>
<dbReference type="RefSeq" id="WP_064030675.1">
    <property type="nucleotide sequence ID" value="NZ_LUUK01000194.1"/>
</dbReference>
<evidence type="ECO:0000256" key="7">
    <source>
        <dbReference type="ARBA" id="ARBA00022692"/>
    </source>
</evidence>
<dbReference type="GO" id="GO:0005524">
    <property type="term" value="F:ATP binding"/>
    <property type="evidence" value="ECO:0007669"/>
    <property type="project" value="UniProtKB-KW"/>
</dbReference>
<feature type="domain" description="PAC" evidence="22">
    <location>
        <begin position="586"/>
        <end position="637"/>
    </location>
</feature>
<organism evidence="25 26">
    <name type="scientific">Methylomonas koyamae</name>
    <dbReference type="NCBI Taxonomy" id="702114"/>
    <lineage>
        <taxon>Bacteria</taxon>
        <taxon>Pseudomonadati</taxon>
        <taxon>Pseudomonadota</taxon>
        <taxon>Gammaproteobacteria</taxon>
        <taxon>Methylococcales</taxon>
        <taxon>Methylococcaceae</taxon>
        <taxon>Methylomonas</taxon>
    </lineage>
</organism>
<keyword evidence="10" id="KW-0067">ATP-binding</keyword>
<dbReference type="SMART" id="SM00387">
    <property type="entry name" value="HATPase_c"/>
    <property type="match status" value="1"/>
</dbReference>
<comment type="caution">
    <text evidence="25">The sequence shown here is derived from an EMBL/GenBank/DDBJ whole genome shotgun (WGS) entry which is preliminary data.</text>
</comment>
<reference evidence="26" key="1">
    <citation type="submission" date="2016-03" db="EMBL/GenBank/DDBJ databases">
        <authorList>
            <person name="Heylen K."/>
            <person name="De Vos P."/>
            <person name="Vekeman B."/>
        </authorList>
    </citation>
    <scope>NUCLEOTIDE SEQUENCE [LARGE SCALE GENOMIC DNA]</scope>
    <source>
        <strain evidence="26">R-45383</strain>
    </source>
</reference>
<dbReference type="GO" id="GO:0006355">
    <property type="term" value="P:regulation of DNA-templated transcription"/>
    <property type="evidence" value="ECO:0007669"/>
    <property type="project" value="InterPro"/>
</dbReference>
<keyword evidence="9" id="KW-0418">Kinase</keyword>
<feature type="modified residue" description="Phosphohistidine" evidence="16">
    <location>
        <position position="1227"/>
    </location>
</feature>
<feature type="domain" description="HPt" evidence="23">
    <location>
        <begin position="1188"/>
        <end position="1282"/>
    </location>
</feature>
<dbReference type="InterPro" id="IPR001789">
    <property type="entry name" value="Sig_transdc_resp-reg_receiver"/>
</dbReference>
<dbReference type="GO" id="GO:0005886">
    <property type="term" value="C:plasma membrane"/>
    <property type="evidence" value="ECO:0007669"/>
    <property type="project" value="UniProtKB-SubCell"/>
</dbReference>
<keyword evidence="4" id="KW-1003">Cell membrane</keyword>
<dbReference type="InterPro" id="IPR036890">
    <property type="entry name" value="HATPase_C_sf"/>
</dbReference>
<dbReference type="SUPFAM" id="SSF47384">
    <property type="entry name" value="Homodimeric domain of signal transducing histidine kinase"/>
    <property type="match status" value="1"/>
</dbReference>
<feature type="domain" description="Response regulatory" evidence="20">
    <location>
        <begin position="893"/>
        <end position="1014"/>
    </location>
</feature>
<evidence type="ECO:0000256" key="3">
    <source>
        <dbReference type="ARBA" id="ARBA00012438"/>
    </source>
</evidence>
<evidence type="ECO:0000256" key="1">
    <source>
        <dbReference type="ARBA" id="ARBA00000085"/>
    </source>
</evidence>
<dbReference type="CDD" id="cd00130">
    <property type="entry name" value="PAS"/>
    <property type="match status" value="2"/>
</dbReference>
<feature type="transmembrane region" description="Helical" evidence="18">
    <location>
        <begin position="121"/>
        <end position="141"/>
    </location>
</feature>
<accession>A0A177NDW2</accession>
<dbReference type="Pfam" id="PF00072">
    <property type="entry name" value="Response_reg"/>
    <property type="match status" value="2"/>
</dbReference>
<dbReference type="InterPro" id="IPR003661">
    <property type="entry name" value="HisK_dim/P_dom"/>
</dbReference>
<dbReference type="CDD" id="cd00088">
    <property type="entry name" value="HPT"/>
    <property type="match status" value="1"/>
</dbReference>
<dbReference type="InterPro" id="IPR005330">
    <property type="entry name" value="MHYT_dom"/>
</dbReference>
<evidence type="ECO:0000256" key="12">
    <source>
        <dbReference type="ARBA" id="ARBA00023012"/>
    </source>
</evidence>
<dbReference type="PROSITE" id="PS50109">
    <property type="entry name" value="HIS_KIN"/>
    <property type="match status" value="1"/>
</dbReference>
<evidence type="ECO:0000256" key="17">
    <source>
        <dbReference type="PROSITE-ProRule" id="PRU00169"/>
    </source>
</evidence>
<dbReference type="Gene3D" id="3.40.50.2300">
    <property type="match status" value="2"/>
</dbReference>
<dbReference type="SMART" id="SM00073">
    <property type="entry name" value="HPT"/>
    <property type="match status" value="1"/>
</dbReference>
<feature type="transmembrane region" description="Helical" evidence="18">
    <location>
        <begin position="232"/>
        <end position="256"/>
    </location>
</feature>
<dbReference type="InterPro" id="IPR035965">
    <property type="entry name" value="PAS-like_dom_sf"/>
</dbReference>